<evidence type="ECO:0000259" key="2">
    <source>
        <dbReference type="PROSITE" id="PS50112"/>
    </source>
</evidence>
<dbReference type="CDD" id="cd00130">
    <property type="entry name" value="PAS"/>
    <property type="match status" value="2"/>
</dbReference>
<evidence type="ECO:0000259" key="3">
    <source>
        <dbReference type="PROSITE" id="PS50113"/>
    </source>
</evidence>
<dbReference type="SMART" id="SM00091">
    <property type="entry name" value="PAS"/>
    <property type="match status" value="2"/>
</dbReference>
<dbReference type="Gene3D" id="3.30.70.270">
    <property type="match status" value="1"/>
</dbReference>
<accession>A0A1M6HCQ5</accession>
<dbReference type="InterPro" id="IPR000160">
    <property type="entry name" value="GGDEF_dom"/>
</dbReference>
<dbReference type="Gene3D" id="3.20.20.450">
    <property type="entry name" value="EAL domain"/>
    <property type="match status" value="1"/>
</dbReference>
<dbReference type="InterPro" id="IPR052155">
    <property type="entry name" value="Biofilm_reg_signaling"/>
</dbReference>
<dbReference type="SMART" id="SM00086">
    <property type="entry name" value="PAC"/>
    <property type="match status" value="2"/>
</dbReference>
<dbReference type="SUPFAM" id="SSF141868">
    <property type="entry name" value="EAL domain-like"/>
    <property type="match status" value="1"/>
</dbReference>
<dbReference type="SMART" id="SM00052">
    <property type="entry name" value="EAL"/>
    <property type="match status" value="1"/>
</dbReference>
<dbReference type="CDD" id="cd01949">
    <property type="entry name" value="GGDEF"/>
    <property type="match status" value="1"/>
</dbReference>
<dbReference type="InterPro" id="IPR043128">
    <property type="entry name" value="Rev_trsase/Diguanyl_cyclase"/>
</dbReference>
<dbReference type="PROSITE" id="PS50113">
    <property type="entry name" value="PAC"/>
    <property type="match status" value="1"/>
</dbReference>
<dbReference type="STRING" id="1122184.SAMN02745176_02741"/>
<dbReference type="InterPro" id="IPR001633">
    <property type="entry name" value="EAL_dom"/>
</dbReference>
<feature type="domain" description="EAL" evidence="4">
    <location>
        <begin position="462"/>
        <end position="712"/>
    </location>
</feature>
<proteinExistence type="predicted"/>
<keyword evidence="7" id="KW-1185">Reference proteome</keyword>
<dbReference type="InterPro" id="IPR013655">
    <property type="entry name" value="PAS_fold_3"/>
</dbReference>
<dbReference type="Pfam" id="PF13426">
    <property type="entry name" value="PAS_9"/>
    <property type="match status" value="1"/>
</dbReference>
<feature type="domain" description="PAC" evidence="3">
    <location>
        <begin position="241"/>
        <end position="293"/>
    </location>
</feature>
<dbReference type="CDD" id="cd01948">
    <property type="entry name" value="EAL"/>
    <property type="match status" value="1"/>
</dbReference>
<dbReference type="Pfam" id="PF08447">
    <property type="entry name" value="PAS_3"/>
    <property type="match status" value="1"/>
</dbReference>
<feature type="domain" description="PAS" evidence="2">
    <location>
        <begin position="12"/>
        <end position="67"/>
    </location>
</feature>
<dbReference type="PANTHER" id="PTHR44757:SF2">
    <property type="entry name" value="BIOFILM ARCHITECTURE MAINTENANCE PROTEIN MBAA"/>
    <property type="match status" value="1"/>
</dbReference>
<dbReference type="PANTHER" id="PTHR44757">
    <property type="entry name" value="DIGUANYLATE CYCLASE DGCP"/>
    <property type="match status" value="1"/>
</dbReference>
<evidence type="ECO:0000256" key="1">
    <source>
        <dbReference type="SAM" id="Coils"/>
    </source>
</evidence>
<dbReference type="Proteomes" id="UP000184442">
    <property type="component" value="Unassembled WGS sequence"/>
</dbReference>
<evidence type="ECO:0000313" key="6">
    <source>
        <dbReference type="EMBL" id="SHJ19923.1"/>
    </source>
</evidence>
<evidence type="ECO:0000259" key="4">
    <source>
        <dbReference type="PROSITE" id="PS50883"/>
    </source>
</evidence>
<dbReference type="Pfam" id="PF00563">
    <property type="entry name" value="EAL"/>
    <property type="match status" value="1"/>
</dbReference>
<keyword evidence="1" id="KW-0175">Coiled coil</keyword>
<dbReference type="NCBIfam" id="TIGR00254">
    <property type="entry name" value="GGDEF"/>
    <property type="match status" value="1"/>
</dbReference>
<sequence>MTIKIEKQHNILLHRYETLFINSPDGIACFDKNHIILDVNDSFVKIFGYSKDECIGRNLDDLVVPKEMKREVLNMTNELFEKGILNFEATRYTKTGHPVIVNIRGILMKLDGEILGGYAIYTDITEKVKYKNELEATIDQLMSSEEELRAQYDEIQEYTEKNEELRQKYEIAIEATGSFIWEVKIHQKTINFSKNFIDLVGYDAIQKESIYEVIEKVVYEEDRCILIDSINRYLAVKDGNIDTQIRIIDKNGQIHWYLVRGKTIKDRDGNPRSVHGVLVDITEIMLKEECVTYMADRDPLTGLYNRRKFSEVLRDELNNSRKGAIFLLDIDDFKNINDILGHVYGDEVLKRVASMMKDTSWENMIAFRFGGDEFLVLLKEHETHKIEEYAERLIGFFRDRIIVDQMENSITVSVGIVQYPNDGNNIDDLLIKADIAMYNVKRKGKNNYLFFDEKMKEKFNKKIRIENILRKALKNESFVLYYQPIIETRTGKVASFEALLRIKDFNISPEVFIPIAEETGLIIPIGKWVIKEAIKQMRRWRDKGHNSLPISINLSPRQFFDINLIDYIKKTLEEYDVDPSFLEVEITENVFAEKKFETVNILNRLKALGVMISLDDFGTGYSSLNYLTFMPLDKVKLDKSLKDKFIELENIKIMDSLIALVHGLNLKVVTEGVEEVEEFRRMRRAGSDYLQGYLFSKPITIEEIGEILNKDYTKLLPK</sequence>
<evidence type="ECO:0000313" key="7">
    <source>
        <dbReference type="Proteomes" id="UP000184442"/>
    </source>
</evidence>
<dbReference type="InterPro" id="IPR000014">
    <property type="entry name" value="PAS"/>
</dbReference>
<organism evidence="6 7">
    <name type="scientific">Lutispora thermophila DSM 19022</name>
    <dbReference type="NCBI Taxonomy" id="1122184"/>
    <lineage>
        <taxon>Bacteria</taxon>
        <taxon>Bacillati</taxon>
        <taxon>Bacillota</taxon>
        <taxon>Clostridia</taxon>
        <taxon>Lutisporales</taxon>
        <taxon>Lutisporaceae</taxon>
        <taxon>Lutispora</taxon>
    </lineage>
</organism>
<dbReference type="RefSeq" id="WP_073026736.1">
    <property type="nucleotide sequence ID" value="NZ_FQZS01000020.1"/>
</dbReference>
<dbReference type="AlphaFoldDB" id="A0A1M6HCQ5"/>
<dbReference type="SUPFAM" id="SSF55073">
    <property type="entry name" value="Nucleotide cyclase"/>
    <property type="match status" value="1"/>
</dbReference>
<dbReference type="NCBIfam" id="TIGR00229">
    <property type="entry name" value="sensory_box"/>
    <property type="match status" value="2"/>
</dbReference>
<dbReference type="InterPro" id="IPR035965">
    <property type="entry name" value="PAS-like_dom_sf"/>
</dbReference>
<evidence type="ECO:0000259" key="5">
    <source>
        <dbReference type="PROSITE" id="PS50887"/>
    </source>
</evidence>
<dbReference type="FunFam" id="3.30.70.270:FF:000001">
    <property type="entry name" value="Diguanylate cyclase domain protein"/>
    <property type="match status" value="1"/>
</dbReference>
<feature type="coiled-coil region" evidence="1">
    <location>
        <begin position="127"/>
        <end position="175"/>
    </location>
</feature>
<name>A0A1M6HCQ5_9FIRM</name>
<dbReference type="InterPro" id="IPR029787">
    <property type="entry name" value="Nucleotide_cyclase"/>
</dbReference>
<dbReference type="InterPro" id="IPR035919">
    <property type="entry name" value="EAL_sf"/>
</dbReference>
<dbReference type="PROSITE" id="PS50887">
    <property type="entry name" value="GGDEF"/>
    <property type="match status" value="1"/>
</dbReference>
<reference evidence="6 7" key="1">
    <citation type="submission" date="2016-11" db="EMBL/GenBank/DDBJ databases">
        <authorList>
            <person name="Jaros S."/>
            <person name="Januszkiewicz K."/>
            <person name="Wedrychowicz H."/>
        </authorList>
    </citation>
    <scope>NUCLEOTIDE SEQUENCE [LARGE SCALE GENOMIC DNA]</scope>
    <source>
        <strain evidence="6 7">DSM 19022</strain>
    </source>
</reference>
<dbReference type="PROSITE" id="PS50883">
    <property type="entry name" value="EAL"/>
    <property type="match status" value="1"/>
</dbReference>
<dbReference type="OrthoDB" id="9762141at2"/>
<dbReference type="Gene3D" id="3.30.450.20">
    <property type="entry name" value="PAS domain"/>
    <property type="match status" value="2"/>
</dbReference>
<dbReference type="InterPro" id="IPR000700">
    <property type="entry name" value="PAS-assoc_C"/>
</dbReference>
<dbReference type="PROSITE" id="PS50112">
    <property type="entry name" value="PAS"/>
    <property type="match status" value="1"/>
</dbReference>
<gene>
    <name evidence="6" type="ORF">SAMN02745176_02741</name>
</gene>
<feature type="domain" description="GGDEF" evidence="5">
    <location>
        <begin position="321"/>
        <end position="453"/>
    </location>
</feature>
<dbReference type="Pfam" id="PF00990">
    <property type="entry name" value="GGDEF"/>
    <property type="match status" value="1"/>
</dbReference>
<dbReference type="SMART" id="SM00267">
    <property type="entry name" value="GGDEF"/>
    <property type="match status" value="1"/>
</dbReference>
<dbReference type="EMBL" id="FQZS01000020">
    <property type="protein sequence ID" value="SHJ19923.1"/>
    <property type="molecule type" value="Genomic_DNA"/>
</dbReference>
<dbReference type="InterPro" id="IPR001610">
    <property type="entry name" value="PAC"/>
</dbReference>
<dbReference type="SUPFAM" id="SSF55785">
    <property type="entry name" value="PYP-like sensor domain (PAS domain)"/>
    <property type="match status" value="2"/>
</dbReference>
<protein>
    <submittedName>
        <fullName evidence="6">PAS domain S-box-containing protein/diguanylate cyclase (GGDEF) domain-containing protein</fullName>
    </submittedName>
</protein>